<dbReference type="EMBL" id="CAJC01000124">
    <property type="protein sequence ID" value="CCI52785.1"/>
    <property type="molecule type" value="Genomic_DNA"/>
</dbReference>
<dbReference type="Proteomes" id="UP000035720">
    <property type="component" value="Unassembled WGS sequence"/>
</dbReference>
<evidence type="ECO:0000313" key="2">
    <source>
        <dbReference type="Proteomes" id="UP000035720"/>
    </source>
</evidence>
<dbReference type="RefSeq" id="WP_157038452.1">
    <property type="nucleotide sequence ID" value="NZ_HF571038.1"/>
</dbReference>
<reference evidence="1 2" key="1">
    <citation type="journal article" date="2013" name="ISME J.">
        <title>A metabolic model for members of the genus Tetrasphaera involved in enhanced biological phosphorus removal.</title>
        <authorList>
            <person name="Kristiansen R."/>
            <person name="Nguyen H.T.T."/>
            <person name="Saunders A.M."/>
            <person name="Nielsen J.L."/>
            <person name="Wimmer R."/>
            <person name="Le V.Q."/>
            <person name="McIlroy S.J."/>
            <person name="Petrovski S."/>
            <person name="Seviour R.J."/>
            <person name="Calteau A."/>
            <person name="Nielsen K.L."/>
            <person name="Nielsen P.H."/>
        </authorList>
    </citation>
    <scope>NUCLEOTIDE SEQUENCE [LARGE SCALE GENOMIC DNA]</scope>
    <source>
        <strain evidence="1 2">Ben 74</strain>
    </source>
</reference>
<gene>
    <name evidence="1" type="ORF">BN13_210009</name>
</gene>
<keyword evidence="2" id="KW-1185">Reference proteome</keyword>
<comment type="caution">
    <text evidence="1">The sequence shown here is derived from an EMBL/GenBank/DDBJ whole genome shotgun (WGS) entry which is preliminary data.</text>
</comment>
<protein>
    <submittedName>
        <fullName evidence="1">Uncharacterized protein</fullName>
    </submittedName>
</protein>
<proteinExistence type="predicted"/>
<dbReference type="AlphaFoldDB" id="A0A077MAB2"/>
<sequence>MIRINPSTLEPLTSLDVPAWHRVPLGDDSDVLAAWATASAEQVATEADRPDDAVTAAATLLALATPETTPDVSARLIFLPDLGSTGIAYDVIALDPTGAPDDQIEAFRTVLDAERVGDGSLIDVTDENDVVVGLHSFQVVETDPLPPGGSAVVPIAISRCVIRRTATPLGAIDLLAIGVCPDVELAAFSMYPLHSLLLGDQLFE</sequence>
<organism evidence="1 2">
    <name type="scientific">Nostocoides jenkinsii Ben 74</name>
    <dbReference type="NCBI Taxonomy" id="1193518"/>
    <lineage>
        <taxon>Bacteria</taxon>
        <taxon>Bacillati</taxon>
        <taxon>Actinomycetota</taxon>
        <taxon>Actinomycetes</taxon>
        <taxon>Micrococcales</taxon>
        <taxon>Intrasporangiaceae</taxon>
        <taxon>Nostocoides</taxon>
    </lineage>
</organism>
<name>A0A077MAB2_9MICO</name>
<evidence type="ECO:0000313" key="1">
    <source>
        <dbReference type="EMBL" id="CCI52785.1"/>
    </source>
</evidence>
<dbReference type="STRING" id="1193518.BN13_210009"/>
<accession>A0A077MAB2</accession>